<protein>
    <submittedName>
        <fullName evidence="1">Uncharacterized protein</fullName>
    </submittedName>
</protein>
<accession>F7L1H2</accession>
<dbReference type="AlphaFoldDB" id="F7L1H2"/>
<dbReference type="HOGENOM" id="CLU_2787892_0_0_0"/>
<dbReference type="Proteomes" id="UP000004160">
    <property type="component" value="Unassembled WGS sequence"/>
</dbReference>
<evidence type="ECO:0000313" key="1">
    <source>
        <dbReference type="EMBL" id="EGN66557.1"/>
    </source>
</evidence>
<name>F7L1H2_9FUSO</name>
<organism evidence="1 2">
    <name type="scientific">Fusobacterium animalis 11_3_2</name>
    <dbReference type="NCBI Taxonomy" id="457403"/>
    <lineage>
        <taxon>Bacteria</taxon>
        <taxon>Fusobacteriati</taxon>
        <taxon>Fusobacteriota</taxon>
        <taxon>Fusobacteriia</taxon>
        <taxon>Fusobacteriales</taxon>
        <taxon>Fusobacteriaceae</taxon>
        <taxon>Fusobacterium</taxon>
    </lineage>
</organism>
<proteinExistence type="predicted"/>
<keyword evidence="2" id="KW-1185">Reference proteome</keyword>
<gene>
    <name evidence="1" type="ORF">HMPREF0401_01694</name>
</gene>
<comment type="caution">
    <text evidence="1">The sequence shown here is derived from an EMBL/GenBank/DDBJ whole genome shotgun (WGS) entry which is preliminary data.</text>
</comment>
<evidence type="ECO:0000313" key="2">
    <source>
        <dbReference type="Proteomes" id="UP000004160"/>
    </source>
</evidence>
<reference evidence="1" key="1">
    <citation type="submission" date="2011-05" db="EMBL/GenBank/DDBJ databases">
        <title>The Genome Sequence of Fusobacterium sp. 11_3_2.</title>
        <authorList>
            <consortium name="The Broad Institute Genome Sequencing Platform"/>
            <person name="Earl A."/>
            <person name="Ward D."/>
            <person name="Feldgarden M."/>
            <person name="Gevers D."/>
            <person name="Sibley C.D."/>
            <person name="White A.P."/>
            <person name="Crowley S."/>
            <person name="Surette M."/>
            <person name="Strauss J.C."/>
            <person name="Ambrose C.E."/>
            <person name="Allen-Vercoe E."/>
            <person name="Young S.K."/>
            <person name="Zeng Q."/>
            <person name="Gargeya S."/>
            <person name="Fitzgerald M."/>
            <person name="Haas B."/>
            <person name="Abouelleil A."/>
            <person name="Alvarado L."/>
            <person name="Arachchi H.M."/>
            <person name="Berlin A."/>
            <person name="Brown A."/>
            <person name="Chapman S.B."/>
            <person name="Chen Z."/>
            <person name="Dunbar C."/>
            <person name="Freedman E."/>
            <person name="Gearin G."/>
            <person name="Gellesch M."/>
            <person name="Goldberg J."/>
            <person name="Griggs A."/>
            <person name="Gujja S."/>
            <person name="Heiman D."/>
            <person name="Howarth C."/>
            <person name="Larson L."/>
            <person name="Lui A."/>
            <person name="MacDonald P.J.P."/>
            <person name="Mehta T."/>
            <person name="Montmayeur A."/>
            <person name="Murphy C."/>
            <person name="Neiman D."/>
            <person name="Pearson M."/>
            <person name="Priest M."/>
            <person name="Roberts A."/>
            <person name="Saif S."/>
            <person name="Shea T."/>
            <person name="Shenoy N."/>
            <person name="Sisk P."/>
            <person name="Stolte C."/>
            <person name="Sykes S."/>
            <person name="Wortman J."/>
            <person name="Nusbaum C."/>
            <person name="Birren B."/>
        </authorList>
    </citation>
    <scope>NUCLEOTIDE SEQUENCE [LARGE SCALE GENOMIC DNA]</scope>
    <source>
        <strain evidence="1">11_3_2</strain>
    </source>
</reference>
<dbReference type="EMBL" id="ACUO01000023">
    <property type="protein sequence ID" value="EGN66557.1"/>
    <property type="molecule type" value="Genomic_DNA"/>
</dbReference>
<sequence length="68" mass="8258">MLLQNFSKHPFYSLRTLEKIREIKQGRFDICFESKISYFNKPVGELCYEEYMLLQLAWANYAKRKNKS</sequence>